<protein>
    <recommendedName>
        <fullName evidence="3">Carboxylic ester hydrolase</fullName>
        <ecNumber evidence="3">3.1.1.-</ecNumber>
    </recommendedName>
</protein>
<comment type="similarity">
    <text evidence="1 3">Belongs to the type-B carboxylesterase/lipase family.</text>
</comment>
<dbReference type="SUPFAM" id="SSF53474">
    <property type="entry name" value="alpha/beta-Hydrolases"/>
    <property type="match status" value="1"/>
</dbReference>
<evidence type="ECO:0000313" key="6">
    <source>
        <dbReference type="EMBL" id="KAG7292207.1"/>
    </source>
</evidence>
<evidence type="ECO:0000256" key="4">
    <source>
        <dbReference type="SAM" id="MobiDB-lite"/>
    </source>
</evidence>
<gene>
    <name evidence="6" type="ORF">NEMBOFW57_002242</name>
</gene>
<dbReference type="Proteomes" id="UP001197093">
    <property type="component" value="Unassembled WGS sequence"/>
</dbReference>
<feature type="compositionally biased region" description="Basic and acidic residues" evidence="4">
    <location>
        <begin position="461"/>
        <end position="480"/>
    </location>
</feature>
<evidence type="ECO:0000256" key="2">
    <source>
        <dbReference type="ARBA" id="ARBA00022801"/>
    </source>
</evidence>
<comment type="caution">
    <text evidence="6">The sequence shown here is derived from an EMBL/GenBank/DDBJ whole genome shotgun (WGS) entry which is preliminary data.</text>
</comment>
<feature type="region of interest" description="Disordered" evidence="4">
    <location>
        <begin position="446"/>
        <end position="482"/>
    </location>
</feature>
<reference evidence="6" key="1">
    <citation type="submission" date="2023-02" db="EMBL/GenBank/DDBJ databases">
        <authorList>
            <person name="Palmer J.M."/>
        </authorList>
    </citation>
    <scope>NUCLEOTIDE SEQUENCE</scope>
    <source>
        <strain evidence="6">FW57</strain>
    </source>
</reference>
<dbReference type="PANTHER" id="PTHR43918:SF4">
    <property type="entry name" value="CARBOXYLIC ESTER HYDROLASE"/>
    <property type="match status" value="1"/>
</dbReference>
<dbReference type="PROSITE" id="PS00122">
    <property type="entry name" value="CARBOXYLESTERASE_B_1"/>
    <property type="match status" value="1"/>
</dbReference>
<sequence>MILIESQYPPICLGTGAWYPSDGQDEDCLFANVWAPTNATATSKLPVWVFIQGGGYVANTNGNWDFTEVVQESGHSVVMVNFNYRVGLWGFLASEGVKADGALNAGLLDQRMLMKWVKAHIAAFGGDPDHVVIHGASAGAGSVAMHLVAYGGRNDNLFVGGMAESIFFPAQPYVSELEYQFDRVVSQTGCRGMDRAQQMACLRSKDTAVLQAANHAQAFPGRPEPPVPLFYWTPCIDGDFLQDLPYRLFEKGQFVRVPMVFGTTTDEGSVFAPNAASPSDLTNFFRNNYPLLTANDTASILSHYPLLPPLPAHNAWFPTASRAYGEATFICPQHNILTYLHSRSGPGSASNHNSHNNNWNSSKLYAYRYNVHDDGNAAQGLGVPHVFDAPAIFGPDALGPGGGGAAFASYKTYNARVVPLVRGYWLSFVRALDPNACRMAGAPRWGEWGGGGEGEEEEEEREKKEKGRLVVETEGARMEGVDGAEEERCAFWAGLGRGRMEQR</sequence>
<dbReference type="InterPro" id="IPR029058">
    <property type="entry name" value="AB_hydrolase_fold"/>
</dbReference>
<dbReference type="PANTHER" id="PTHR43918">
    <property type="entry name" value="ACETYLCHOLINESTERASE"/>
    <property type="match status" value="1"/>
</dbReference>
<keyword evidence="7" id="KW-1185">Reference proteome</keyword>
<dbReference type="InterPro" id="IPR050654">
    <property type="entry name" value="AChE-related_enzymes"/>
</dbReference>
<dbReference type="Pfam" id="PF00135">
    <property type="entry name" value="COesterase"/>
    <property type="match status" value="1"/>
</dbReference>
<dbReference type="EMBL" id="JAHCVI010000001">
    <property type="protein sequence ID" value="KAG7292207.1"/>
    <property type="molecule type" value="Genomic_DNA"/>
</dbReference>
<dbReference type="GO" id="GO:0052689">
    <property type="term" value="F:carboxylic ester hydrolase activity"/>
    <property type="evidence" value="ECO:0007669"/>
    <property type="project" value="TreeGrafter"/>
</dbReference>
<feature type="domain" description="Carboxylesterase type B" evidence="5">
    <location>
        <begin position="12"/>
        <end position="448"/>
    </location>
</feature>
<dbReference type="EC" id="3.1.1.-" evidence="3"/>
<evidence type="ECO:0000256" key="3">
    <source>
        <dbReference type="RuleBase" id="RU361235"/>
    </source>
</evidence>
<dbReference type="Gene3D" id="3.40.50.1820">
    <property type="entry name" value="alpha/beta hydrolase"/>
    <property type="match status" value="1"/>
</dbReference>
<dbReference type="InterPro" id="IPR019826">
    <property type="entry name" value="Carboxylesterase_B_AS"/>
</dbReference>
<proteinExistence type="inferred from homology"/>
<evidence type="ECO:0000256" key="1">
    <source>
        <dbReference type="ARBA" id="ARBA00005964"/>
    </source>
</evidence>
<organism evidence="6 7">
    <name type="scientific">Staphylotrichum longicolle</name>
    <dbReference type="NCBI Taxonomy" id="669026"/>
    <lineage>
        <taxon>Eukaryota</taxon>
        <taxon>Fungi</taxon>
        <taxon>Dikarya</taxon>
        <taxon>Ascomycota</taxon>
        <taxon>Pezizomycotina</taxon>
        <taxon>Sordariomycetes</taxon>
        <taxon>Sordariomycetidae</taxon>
        <taxon>Sordariales</taxon>
        <taxon>Chaetomiaceae</taxon>
        <taxon>Staphylotrichum</taxon>
    </lineage>
</organism>
<evidence type="ECO:0000259" key="5">
    <source>
        <dbReference type="Pfam" id="PF00135"/>
    </source>
</evidence>
<dbReference type="InterPro" id="IPR002018">
    <property type="entry name" value="CarbesteraseB"/>
</dbReference>
<evidence type="ECO:0000313" key="7">
    <source>
        <dbReference type="Proteomes" id="UP001197093"/>
    </source>
</evidence>
<name>A0AAD4F5V0_9PEZI</name>
<accession>A0AAD4F5V0</accession>
<dbReference type="AlphaFoldDB" id="A0AAD4F5V0"/>
<keyword evidence="2 3" id="KW-0378">Hydrolase</keyword>